<feature type="compositionally biased region" description="Acidic residues" evidence="1">
    <location>
        <begin position="453"/>
        <end position="470"/>
    </location>
</feature>
<dbReference type="PANTHER" id="PTHR37984:SF5">
    <property type="entry name" value="PROTEIN NYNRIN-LIKE"/>
    <property type="match status" value="1"/>
</dbReference>
<gene>
    <name evidence="3" type="ORF">MEDL_29840</name>
</gene>
<keyword evidence="4" id="KW-1185">Reference proteome</keyword>
<dbReference type="InterPro" id="IPR036397">
    <property type="entry name" value="RNaseH_sf"/>
</dbReference>
<dbReference type="PANTHER" id="PTHR37984">
    <property type="entry name" value="PROTEIN CBG26694"/>
    <property type="match status" value="1"/>
</dbReference>
<dbReference type="InterPro" id="IPR050951">
    <property type="entry name" value="Retrovirus_Pol_polyprotein"/>
</dbReference>
<dbReference type="InterPro" id="IPR057371">
    <property type="entry name" value="VERL_C"/>
</dbReference>
<dbReference type="OrthoDB" id="413122at2759"/>
<proteinExistence type="predicted"/>
<comment type="caution">
    <text evidence="3">The sequence shown here is derived from an EMBL/GenBank/DDBJ whole genome shotgun (WGS) entry which is preliminary data.</text>
</comment>
<dbReference type="EMBL" id="CAJPWZ010001468">
    <property type="protein sequence ID" value="CAG2216093.1"/>
    <property type="molecule type" value="Genomic_DNA"/>
</dbReference>
<reference evidence="3" key="1">
    <citation type="submission" date="2021-03" db="EMBL/GenBank/DDBJ databases">
        <authorList>
            <person name="Bekaert M."/>
        </authorList>
    </citation>
    <scope>NUCLEOTIDE SEQUENCE</scope>
</reference>
<dbReference type="Pfam" id="PF17921">
    <property type="entry name" value="Integrase_H2C2"/>
    <property type="match status" value="1"/>
</dbReference>
<evidence type="ECO:0000256" key="1">
    <source>
        <dbReference type="SAM" id="MobiDB-lite"/>
    </source>
</evidence>
<dbReference type="GO" id="GO:0015074">
    <property type="term" value="P:DNA integration"/>
    <property type="evidence" value="ECO:0007669"/>
    <property type="project" value="InterPro"/>
</dbReference>
<dbReference type="Pfam" id="PF25272">
    <property type="entry name" value="VERL_C"/>
    <property type="match status" value="1"/>
</dbReference>
<dbReference type="Gene3D" id="1.10.340.70">
    <property type="match status" value="1"/>
</dbReference>
<accession>A0A8S3SA08</accession>
<evidence type="ECO:0000313" key="4">
    <source>
        <dbReference type="Proteomes" id="UP000683360"/>
    </source>
</evidence>
<dbReference type="Pfam" id="PF00665">
    <property type="entry name" value="rve"/>
    <property type="match status" value="1"/>
</dbReference>
<protein>
    <recommendedName>
        <fullName evidence="2">Integrase catalytic domain-containing protein</fullName>
    </recommendedName>
</protein>
<dbReference type="PROSITE" id="PS50994">
    <property type="entry name" value="INTEGRASE"/>
    <property type="match status" value="1"/>
</dbReference>
<dbReference type="InterPro" id="IPR012337">
    <property type="entry name" value="RNaseH-like_sf"/>
</dbReference>
<dbReference type="FunFam" id="1.10.340.70:FF:000001">
    <property type="entry name" value="Retrovirus-related Pol polyprotein from transposon gypsy-like Protein"/>
    <property type="match status" value="1"/>
</dbReference>
<dbReference type="GO" id="GO:0003676">
    <property type="term" value="F:nucleic acid binding"/>
    <property type="evidence" value="ECO:0007669"/>
    <property type="project" value="InterPro"/>
</dbReference>
<sequence>MEQDEFDDIFLYLKENKYVDGKNDSEKRILRRKAKNFLLGSHDNLYYTKDSRKKQVVTKERLKSVLRLCHVDCGSHLGRDKTYHKVKERYFWNTITKDVGDYLKCCEECQRNNKKTKTSVSEMTPVPVPERVWEKIGIDLIGPFLNSKKKPLSANGYRYVLTCVDYTSKWPEAFPIYSKSTAEVGSKLYSTICRFGVMREIVSDQGGEFNSKLITYICDTLKIKHITTSPYHPQANGMVEKFNQTLKGMINKTILDNSQDWDQHIEKCLFNYRTSYHHSTKFTPFYVMYLRQAVLPNETLDNYVENVGDEAVENSAENIISNLEVVRQEVGEKLKQNVDKAQKRQKEAYDRRHNVDTKSYEIGQYVLLKNFRRKAGMATIEQRKYIGPYKIIQYNGKGNFVLWNNEQSKTVGPHNQKNFKLWISNPESENNDNTGDDEQDNQTGDDQTGNSTEQDEEDVDCEDAGGEDKDDSVFLTQNKFMEENDETTDDNAVASSEQGLTPYDCYARNSDSSKSYKIFNAGCGDGIVFKKSAGFTVSGTTARSPYFKVFKLIETDSDDTAVKYSCSFTTCNNTCDGVSNFYQTYHLLKIRIF</sequence>
<dbReference type="Gene3D" id="3.30.420.10">
    <property type="entry name" value="Ribonuclease H-like superfamily/Ribonuclease H"/>
    <property type="match status" value="1"/>
</dbReference>
<dbReference type="FunFam" id="3.30.420.10:FF:000032">
    <property type="entry name" value="Retrovirus-related Pol polyprotein from transposon 297-like Protein"/>
    <property type="match status" value="1"/>
</dbReference>
<dbReference type="SUPFAM" id="SSF53098">
    <property type="entry name" value="Ribonuclease H-like"/>
    <property type="match status" value="1"/>
</dbReference>
<name>A0A8S3SA08_MYTED</name>
<dbReference type="AlphaFoldDB" id="A0A8S3SA08"/>
<organism evidence="3 4">
    <name type="scientific">Mytilus edulis</name>
    <name type="common">Blue mussel</name>
    <dbReference type="NCBI Taxonomy" id="6550"/>
    <lineage>
        <taxon>Eukaryota</taxon>
        <taxon>Metazoa</taxon>
        <taxon>Spiralia</taxon>
        <taxon>Lophotrochozoa</taxon>
        <taxon>Mollusca</taxon>
        <taxon>Bivalvia</taxon>
        <taxon>Autobranchia</taxon>
        <taxon>Pteriomorphia</taxon>
        <taxon>Mytilida</taxon>
        <taxon>Mytiloidea</taxon>
        <taxon>Mytilidae</taxon>
        <taxon>Mytilinae</taxon>
        <taxon>Mytilus</taxon>
    </lineage>
</organism>
<feature type="domain" description="Integrase catalytic" evidence="2">
    <location>
        <begin position="123"/>
        <end position="292"/>
    </location>
</feature>
<feature type="region of interest" description="Disordered" evidence="1">
    <location>
        <begin position="424"/>
        <end position="470"/>
    </location>
</feature>
<dbReference type="Proteomes" id="UP000683360">
    <property type="component" value="Unassembled WGS sequence"/>
</dbReference>
<dbReference type="InterPro" id="IPR001584">
    <property type="entry name" value="Integrase_cat-core"/>
</dbReference>
<evidence type="ECO:0000259" key="2">
    <source>
        <dbReference type="PROSITE" id="PS50994"/>
    </source>
</evidence>
<evidence type="ECO:0000313" key="3">
    <source>
        <dbReference type="EMBL" id="CAG2216093.1"/>
    </source>
</evidence>
<feature type="compositionally biased region" description="Polar residues" evidence="1">
    <location>
        <begin position="441"/>
        <end position="452"/>
    </location>
</feature>
<dbReference type="InterPro" id="IPR041588">
    <property type="entry name" value="Integrase_H2C2"/>
</dbReference>